<name>A0A1J5PQI5_9ZZZZ</name>
<dbReference type="EMBL" id="MLJW01004507">
    <property type="protein sequence ID" value="OIQ69836.1"/>
    <property type="molecule type" value="Genomic_DNA"/>
</dbReference>
<sequence>MFGSGLQGVYAKTLVHETSHTFGLVDDYNANYNPSNISDAFRFTGDFSIMGALYGSAPEYLAWEGWLMGWLDDSQVECLAPGNQTVTIQAVETPGGVKMAEIPISATKALIIEYRRPLLADSGLTSSGLLVYTVDTSIASGDGPFKVVGGTSAQHLADALLGQGGLLTVGNVTVKVIKSSKDSDTVNVTVG</sequence>
<dbReference type="PANTHER" id="PTHR41775:SF1">
    <property type="entry name" value="PEPTIDASE M6-LIKE DOMAIN-CONTAINING PROTEIN"/>
    <property type="match status" value="1"/>
</dbReference>
<gene>
    <name evidence="1" type="ORF">GALL_485590</name>
</gene>
<proteinExistence type="predicted"/>
<organism evidence="1">
    <name type="scientific">mine drainage metagenome</name>
    <dbReference type="NCBI Taxonomy" id="410659"/>
    <lineage>
        <taxon>unclassified sequences</taxon>
        <taxon>metagenomes</taxon>
        <taxon>ecological metagenomes</taxon>
    </lineage>
</organism>
<reference evidence="1" key="1">
    <citation type="submission" date="2016-10" db="EMBL/GenBank/DDBJ databases">
        <title>Sequence of Gallionella enrichment culture.</title>
        <authorList>
            <person name="Poehlein A."/>
            <person name="Muehling M."/>
            <person name="Daniel R."/>
        </authorList>
    </citation>
    <scope>NUCLEOTIDE SEQUENCE</scope>
</reference>
<protein>
    <recommendedName>
        <fullName evidence="2">M6 family metalloprotease domain-containing protein</fullName>
    </recommendedName>
</protein>
<dbReference type="PANTHER" id="PTHR41775">
    <property type="entry name" value="SECRETED PROTEIN-RELATED"/>
    <property type="match status" value="1"/>
</dbReference>
<evidence type="ECO:0000313" key="1">
    <source>
        <dbReference type="EMBL" id="OIQ69836.1"/>
    </source>
</evidence>
<evidence type="ECO:0008006" key="2">
    <source>
        <dbReference type="Google" id="ProtNLM"/>
    </source>
</evidence>
<comment type="caution">
    <text evidence="1">The sequence shown here is derived from an EMBL/GenBank/DDBJ whole genome shotgun (WGS) entry which is preliminary data.</text>
</comment>
<accession>A0A1J5PQI5</accession>
<dbReference type="AlphaFoldDB" id="A0A1J5PQI5"/>